<accession>A0A507B0J9</accession>
<proteinExistence type="predicted"/>
<feature type="region of interest" description="Disordered" evidence="6">
    <location>
        <begin position="1066"/>
        <end position="1095"/>
    </location>
</feature>
<dbReference type="Gene3D" id="2.60.120.260">
    <property type="entry name" value="Galactose-binding domain-like"/>
    <property type="match status" value="1"/>
</dbReference>
<keyword evidence="4" id="KW-0472">Membrane</keyword>
<keyword evidence="3" id="KW-1133">Transmembrane helix</keyword>
<feature type="domain" description="SUN" evidence="7">
    <location>
        <begin position="838"/>
        <end position="1060"/>
    </location>
</feature>
<keyword evidence="2" id="KW-0812">Transmembrane</keyword>
<evidence type="ECO:0000313" key="9">
    <source>
        <dbReference type="Proteomes" id="UP000319257"/>
    </source>
</evidence>
<comment type="caution">
    <text evidence="8">The sequence shown here is derived from an EMBL/GenBank/DDBJ whole genome shotgun (WGS) entry which is preliminary data.</text>
</comment>
<evidence type="ECO:0000256" key="1">
    <source>
        <dbReference type="ARBA" id="ARBA00004370"/>
    </source>
</evidence>
<feature type="region of interest" description="Disordered" evidence="6">
    <location>
        <begin position="236"/>
        <end position="475"/>
    </location>
</feature>
<dbReference type="RefSeq" id="XP_030995134.1">
    <property type="nucleotide sequence ID" value="XM_031140754.1"/>
</dbReference>
<dbReference type="PROSITE" id="PS51469">
    <property type="entry name" value="SUN"/>
    <property type="match status" value="1"/>
</dbReference>
<feature type="compositionally biased region" description="Gly residues" evidence="6">
    <location>
        <begin position="1071"/>
        <end position="1081"/>
    </location>
</feature>
<keyword evidence="5" id="KW-0175">Coiled coil</keyword>
<evidence type="ECO:0000256" key="6">
    <source>
        <dbReference type="SAM" id="MobiDB-lite"/>
    </source>
</evidence>
<dbReference type="STRING" id="1093900.A0A507B0J9"/>
<dbReference type="EMBL" id="SKBQ01000034">
    <property type="protein sequence ID" value="TPX13423.1"/>
    <property type="molecule type" value="Genomic_DNA"/>
</dbReference>
<dbReference type="InterPro" id="IPR012919">
    <property type="entry name" value="SUN_dom"/>
</dbReference>
<feature type="compositionally biased region" description="Polar residues" evidence="6">
    <location>
        <begin position="241"/>
        <end position="263"/>
    </location>
</feature>
<evidence type="ECO:0000313" key="8">
    <source>
        <dbReference type="EMBL" id="TPX13423.1"/>
    </source>
</evidence>
<feature type="region of interest" description="Disordered" evidence="6">
    <location>
        <begin position="86"/>
        <end position="206"/>
    </location>
</feature>
<name>A0A507B0J9_9PEZI</name>
<dbReference type="Proteomes" id="UP000319257">
    <property type="component" value="Unassembled WGS sequence"/>
</dbReference>
<feature type="compositionally biased region" description="Low complexity" evidence="6">
    <location>
        <begin position="294"/>
        <end position="303"/>
    </location>
</feature>
<dbReference type="GO" id="GO:0034993">
    <property type="term" value="C:meiotic nuclear membrane microtubule tethering complex"/>
    <property type="evidence" value="ECO:0007669"/>
    <property type="project" value="TreeGrafter"/>
</dbReference>
<protein>
    <recommendedName>
        <fullName evidence="7">SUN domain-containing protein</fullName>
    </recommendedName>
</protein>
<evidence type="ECO:0000256" key="4">
    <source>
        <dbReference type="ARBA" id="ARBA00023136"/>
    </source>
</evidence>
<evidence type="ECO:0000256" key="5">
    <source>
        <dbReference type="SAM" id="Coils"/>
    </source>
</evidence>
<evidence type="ECO:0000259" key="7">
    <source>
        <dbReference type="PROSITE" id="PS51469"/>
    </source>
</evidence>
<evidence type="ECO:0000256" key="2">
    <source>
        <dbReference type="ARBA" id="ARBA00022692"/>
    </source>
</evidence>
<dbReference type="PANTHER" id="PTHR12911:SF8">
    <property type="entry name" value="KLAROID PROTEIN-RELATED"/>
    <property type="match status" value="1"/>
</dbReference>
<evidence type="ECO:0000256" key="3">
    <source>
        <dbReference type="ARBA" id="ARBA00022989"/>
    </source>
</evidence>
<dbReference type="AlphaFoldDB" id="A0A507B0J9"/>
<organism evidence="8 9">
    <name type="scientific">Thyridium curvatum</name>
    <dbReference type="NCBI Taxonomy" id="1093900"/>
    <lineage>
        <taxon>Eukaryota</taxon>
        <taxon>Fungi</taxon>
        <taxon>Dikarya</taxon>
        <taxon>Ascomycota</taxon>
        <taxon>Pezizomycotina</taxon>
        <taxon>Sordariomycetes</taxon>
        <taxon>Sordariomycetidae</taxon>
        <taxon>Thyridiales</taxon>
        <taxon>Thyridiaceae</taxon>
        <taxon>Thyridium</taxon>
    </lineage>
</organism>
<gene>
    <name evidence="8" type="ORF">E0L32_006153</name>
</gene>
<sequence>MPPKRSTRASTRGPDPVVADQRSRASVPRTSSTARLRNAAVTAAMEASPAKYSTSYGSPPTAAPERQVVGAHGTDLAGAFGSVLSAVQEDNRRDARQRAEREAQEASRKNEADRLRRIAEERESQEDDDDDIVELIETVEEREQITPRPQRTNLPRSSSVQPPSSAIQPRSTALHLSSSVRRLFSEPPSHHKFTPNPPMSTRSFIEESNVFGNAKVFTPGPSPNVEALSRRADLVAGRNQLRPTNLSKDSGSSLPNQAGSSRQTIDRSEKSRQSQPVEQLQPTPNRNREEQEEASSPQESISSRLRNSARKASRRLFANANLSDEDELQSSPPQFRNPGPSKRSNPRDLSPVGESDLSEGEDAMPPISRNQRGGGKERGGVRLKRPARKIVGAEAASGSFSKRSARSKPARAVEDDDQNQATPKRRDGRRKPSTQIIEREEEEDPLQRQSQLRSRVNEAHQHQAANSRIPDDPTFIQGAGKSMRKLGDMWNKMATAITFLVLSWIAIRVIVISTMTPEQYGSYRLDNRLHWYGSDWRKNIQQFVPYSLLHPLGAISDEEFNNLQSAFGSHDNQIAKLKDRASGHDTAVENLRKIIPSVVRLEKDSKGNKIIPQDFWYALRDLISADKEFFTLKRAKDGKYDISDLQWATLKGRLERSGFRTQDNDALSAGEVGKIAQDAMAKSWESYIRSNSNRVKEILGVDAIKPGDTDQEAADKLMRFLKSKSGSQELSDVLVTKDEFLRQLREEMIPHRHEIKAELAELNEKLQEVVRNATKAHTDTTTPSPSGFSEKEIVALVERTVRKVLGDTHLEAVAQGKIRANYAEELSHQVNFFSFASGAVVNERYSSPTFVTKQPRMGTDEYRERRPGPGLPYKRAALEGWQEDGDCWCAGIREGPERTGPADLVVDLGVPVVPTHFVVEHIDPAATLDPGSAPRDVEVWAEVQEVRLRRVLEDWSLAQFGAEGLASRGYHEGGSSGSSSGGSGGGASRLNRLAARGYVKIGEFAYENVVSRGGLQVYRFSQELASLGASTESVLVRAVTNAGSDDHTCFYRLRLYGERRDEDVVPHGGETVVGGGGGGGSRAEKEKGSSWFGWS</sequence>
<dbReference type="InParanoid" id="A0A507B0J9"/>
<comment type="subcellular location">
    <subcellularLocation>
        <location evidence="1">Membrane</location>
    </subcellularLocation>
</comment>
<dbReference type="OrthoDB" id="342281at2759"/>
<feature type="compositionally biased region" description="Basic and acidic residues" evidence="6">
    <location>
        <begin position="89"/>
        <end position="122"/>
    </location>
</feature>
<dbReference type="GeneID" id="41973600"/>
<reference evidence="8 9" key="1">
    <citation type="submission" date="2019-06" db="EMBL/GenBank/DDBJ databases">
        <title>Draft genome sequence of the filamentous fungus Phialemoniopsis curvata isolated from diesel fuel.</title>
        <authorList>
            <person name="Varaljay V.A."/>
            <person name="Lyon W.J."/>
            <person name="Crouch A.L."/>
            <person name="Drake C.E."/>
            <person name="Hollomon J.M."/>
            <person name="Nadeau L.J."/>
            <person name="Nunn H.S."/>
            <person name="Stevenson B.S."/>
            <person name="Bojanowski C.L."/>
            <person name="Crookes-Goodson W.J."/>
        </authorList>
    </citation>
    <scope>NUCLEOTIDE SEQUENCE [LARGE SCALE GENOMIC DNA]</scope>
    <source>
        <strain evidence="8 9">D216</strain>
    </source>
</reference>
<feature type="compositionally biased region" description="Acidic residues" evidence="6">
    <location>
        <begin position="123"/>
        <end position="138"/>
    </location>
</feature>
<feature type="compositionally biased region" description="Polar residues" evidence="6">
    <location>
        <begin position="147"/>
        <end position="180"/>
    </location>
</feature>
<dbReference type="InterPro" id="IPR045119">
    <property type="entry name" value="SUN1-5"/>
</dbReference>
<feature type="compositionally biased region" description="Polar residues" evidence="6">
    <location>
        <begin position="273"/>
        <end position="285"/>
    </location>
</feature>
<dbReference type="PANTHER" id="PTHR12911">
    <property type="entry name" value="SAD1/UNC-84-LIKE PROTEIN-RELATED"/>
    <property type="match status" value="1"/>
</dbReference>
<feature type="region of interest" description="Disordered" evidence="6">
    <location>
        <begin position="1"/>
        <end position="74"/>
    </location>
</feature>
<feature type="coiled-coil region" evidence="5">
    <location>
        <begin position="752"/>
        <end position="779"/>
    </location>
</feature>
<dbReference type="GO" id="GO:0043495">
    <property type="term" value="F:protein-membrane adaptor activity"/>
    <property type="evidence" value="ECO:0007669"/>
    <property type="project" value="TreeGrafter"/>
</dbReference>
<keyword evidence="9" id="KW-1185">Reference proteome</keyword>